<protein>
    <submittedName>
        <fullName evidence="2">Uncharacterized protein</fullName>
    </submittedName>
</protein>
<evidence type="ECO:0000313" key="3">
    <source>
        <dbReference type="Proteomes" id="UP000735302"/>
    </source>
</evidence>
<keyword evidence="3" id="KW-1185">Reference proteome</keyword>
<dbReference type="AlphaFoldDB" id="A0AAV3Y3E9"/>
<accession>A0AAV3Y3E9</accession>
<comment type="caution">
    <text evidence="2">The sequence shown here is derived from an EMBL/GenBank/DDBJ whole genome shotgun (WGS) entry which is preliminary data.</text>
</comment>
<organism evidence="2 3">
    <name type="scientific">Plakobranchus ocellatus</name>
    <dbReference type="NCBI Taxonomy" id="259542"/>
    <lineage>
        <taxon>Eukaryota</taxon>
        <taxon>Metazoa</taxon>
        <taxon>Spiralia</taxon>
        <taxon>Lophotrochozoa</taxon>
        <taxon>Mollusca</taxon>
        <taxon>Gastropoda</taxon>
        <taxon>Heterobranchia</taxon>
        <taxon>Euthyneura</taxon>
        <taxon>Panpulmonata</taxon>
        <taxon>Sacoglossa</taxon>
        <taxon>Placobranchoidea</taxon>
        <taxon>Plakobranchidae</taxon>
        <taxon>Plakobranchus</taxon>
    </lineage>
</organism>
<dbReference type="Proteomes" id="UP000735302">
    <property type="component" value="Unassembled WGS sequence"/>
</dbReference>
<name>A0AAV3Y3E9_9GAST</name>
<sequence length="139" mass="15985">MGALPFSRSETWKSNMCVPKLTSQGAETERYLMLFGLDRWLWALRLFLQVIDRLICSKPPRFNVSLRGEGCEGCPSYVFMYSHRPAEFTARPPRPMGVLNKKSKMVLGCRARSDKVNTAGQKRPCGRKKERFRRIPEAT</sequence>
<evidence type="ECO:0000313" key="2">
    <source>
        <dbReference type="EMBL" id="GFN76598.1"/>
    </source>
</evidence>
<reference evidence="2 3" key="1">
    <citation type="journal article" date="2021" name="Elife">
        <title>Chloroplast acquisition without the gene transfer in kleptoplastic sea slugs, Plakobranchus ocellatus.</title>
        <authorList>
            <person name="Maeda T."/>
            <person name="Takahashi S."/>
            <person name="Yoshida T."/>
            <person name="Shimamura S."/>
            <person name="Takaki Y."/>
            <person name="Nagai Y."/>
            <person name="Toyoda A."/>
            <person name="Suzuki Y."/>
            <person name="Arimoto A."/>
            <person name="Ishii H."/>
            <person name="Satoh N."/>
            <person name="Nishiyama T."/>
            <person name="Hasebe M."/>
            <person name="Maruyama T."/>
            <person name="Minagawa J."/>
            <person name="Obokata J."/>
            <person name="Shigenobu S."/>
        </authorList>
    </citation>
    <scope>NUCLEOTIDE SEQUENCE [LARGE SCALE GENOMIC DNA]</scope>
</reference>
<proteinExistence type="predicted"/>
<dbReference type="EMBL" id="BLXT01000403">
    <property type="protein sequence ID" value="GFN76598.1"/>
    <property type="molecule type" value="Genomic_DNA"/>
</dbReference>
<feature type="region of interest" description="Disordered" evidence="1">
    <location>
        <begin position="117"/>
        <end position="139"/>
    </location>
</feature>
<gene>
    <name evidence="2" type="ORF">PoB_000310400</name>
</gene>
<evidence type="ECO:0000256" key="1">
    <source>
        <dbReference type="SAM" id="MobiDB-lite"/>
    </source>
</evidence>